<proteinExistence type="inferred from homology"/>
<feature type="compositionally biased region" description="Basic and acidic residues" evidence="14">
    <location>
        <begin position="561"/>
        <end position="570"/>
    </location>
</feature>
<dbReference type="GO" id="GO:0036444">
    <property type="term" value="P:calcium import into the mitochondrion"/>
    <property type="evidence" value="ECO:0007669"/>
    <property type="project" value="TreeGrafter"/>
</dbReference>
<comment type="similarity">
    <text evidence="13">Belongs to the MICU1 family. MICU1 subfamily.</text>
</comment>
<dbReference type="GO" id="GO:0005509">
    <property type="term" value="F:calcium ion binding"/>
    <property type="evidence" value="ECO:0007669"/>
    <property type="project" value="InterPro"/>
</dbReference>
<keyword evidence="17" id="KW-1185">Reference proteome</keyword>
<feature type="compositionally biased region" description="Low complexity" evidence="14">
    <location>
        <begin position="571"/>
        <end position="589"/>
    </location>
</feature>
<dbReference type="PANTHER" id="PTHR12294:SF1">
    <property type="entry name" value="CALCIUM UPTAKE PROTEIN 1, MITOCHONDRIAL"/>
    <property type="match status" value="1"/>
</dbReference>
<name>A0AAW1S4Q7_9CHLO</name>
<dbReference type="PROSITE" id="PS00018">
    <property type="entry name" value="EF_HAND_1"/>
    <property type="match status" value="1"/>
</dbReference>
<feature type="region of interest" description="Disordered" evidence="14">
    <location>
        <begin position="1"/>
        <end position="20"/>
    </location>
</feature>
<dbReference type="Gene3D" id="1.10.238.10">
    <property type="entry name" value="EF-hand"/>
    <property type="match status" value="1"/>
</dbReference>
<evidence type="ECO:0000256" key="13">
    <source>
        <dbReference type="ARBA" id="ARBA00038333"/>
    </source>
</evidence>
<keyword evidence="3" id="KW-0813">Transport</keyword>
<dbReference type="GO" id="GO:0051560">
    <property type="term" value="P:mitochondrial calcium ion homeostasis"/>
    <property type="evidence" value="ECO:0007669"/>
    <property type="project" value="TreeGrafter"/>
</dbReference>
<dbReference type="PANTHER" id="PTHR12294">
    <property type="entry name" value="EF HAND DOMAIN FAMILY A1,A2-RELATED"/>
    <property type="match status" value="1"/>
</dbReference>
<evidence type="ECO:0000256" key="2">
    <source>
        <dbReference type="ARBA" id="ARBA00004569"/>
    </source>
</evidence>
<evidence type="ECO:0000256" key="3">
    <source>
        <dbReference type="ARBA" id="ARBA00022448"/>
    </source>
</evidence>
<keyword evidence="10" id="KW-0406">Ion transport</keyword>
<feature type="region of interest" description="Disordered" evidence="14">
    <location>
        <begin position="561"/>
        <end position="615"/>
    </location>
</feature>
<keyword evidence="9" id="KW-0809">Transit peptide</keyword>
<dbReference type="SUPFAM" id="SSF56300">
    <property type="entry name" value="Metallo-dependent phosphatases"/>
    <property type="match status" value="1"/>
</dbReference>
<dbReference type="SMART" id="SM00054">
    <property type="entry name" value="EFh"/>
    <property type="match status" value="2"/>
</dbReference>
<dbReference type="Gene3D" id="3.60.21.10">
    <property type="match status" value="1"/>
</dbReference>
<evidence type="ECO:0000256" key="6">
    <source>
        <dbReference type="ARBA" id="ARBA00022737"/>
    </source>
</evidence>
<dbReference type="GO" id="GO:0016787">
    <property type="term" value="F:hydrolase activity"/>
    <property type="evidence" value="ECO:0007669"/>
    <property type="project" value="InterPro"/>
</dbReference>
<sequence>MAPLGLTYPSNAHADSPVPVQQDPAFQLLSPERRRRTFFTYEKRVREFSPPDKTFDYFSSVQGPGGSRLMHPQDLMHALVATYPSDEGPERAGALAGEKAAERPPPAASAFFEQFDLDGDGLISYEEFLLVMSFLAILPEDVATVFAVLDENANSMISKEEFAAVTAALRRRLRRVSHLQRTGLETSSGREATGGLMATFFGADGRQELDLRHFDDFIEALHVELVRLEYCHYDPEGQGWMSGCAFAHSLVASVPMTSVGNYLARVEQLPPALAGCKVSHQSFGAWATLRRRGGHKLAVALEMLNTVCSAGVRRADLQRAARLACGYALPNELVDIVQTDTLFLVGDVLDGWKLKSHWYWPESHTAVLHQLYELARKGTRICYVPGNHDEAARAYLTDEAVAFGNVEVVQETTHTCADGRRFLVLHGDRCDTSVHLSSALTRALGDWVYDQFVNLNILIKATRRFLRLPYWSLAAHVNGNSKFAIEMVGRYEEALANEAKRLGLDGVICGHIHKPIIRRIDDVLYVNDGDWVDSCSALVEDFDGQLDIIYWQPIFEQRQQERARQQRERAAAATTAAAGSEAEEGATAGKAPAHSHAEPPAVGPPTPQYGPGGTQAVDLALRIMIGSSVPNQRRLDVDRLAQPGGRRR</sequence>
<keyword evidence="8" id="KW-0106">Calcium</keyword>
<evidence type="ECO:0000256" key="5">
    <source>
        <dbReference type="ARBA" id="ARBA00022723"/>
    </source>
</evidence>
<keyword evidence="5" id="KW-0479">Metal-binding</keyword>
<evidence type="ECO:0000313" key="17">
    <source>
        <dbReference type="Proteomes" id="UP001445335"/>
    </source>
</evidence>
<comment type="subcellular location">
    <subcellularLocation>
        <location evidence="1">Mitochondrion inner membrane</location>
    </subcellularLocation>
    <subcellularLocation>
        <location evidence="2">Mitochondrion intermembrane space</location>
    </subcellularLocation>
</comment>
<dbReference type="GO" id="GO:1990246">
    <property type="term" value="C:uniplex complex"/>
    <property type="evidence" value="ECO:0007669"/>
    <property type="project" value="TreeGrafter"/>
</dbReference>
<evidence type="ECO:0000256" key="12">
    <source>
        <dbReference type="ARBA" id="ARBA00023136"/>
    </source>
</evidence>
<evidence type="ECO:0000256" key="14">
    <source>
        <dbReference type="SAM" id="MobiDB-lite"/>
    </source>
</evidence>
<keyword evidence="12" id="KW-0472">Membrane</keyword>
<keyword evidence="6" id="KW-0677">Repeat</keyword>
<reference evidence="16 17" key="1">
    <citation type="journal article" date="2024" name="Nat. Commun.">
        <title>Phylogenomics reveals the evolutionary origins of lichenization in chlorophyte algae.</title>
        <authorList>
            <person name="Puginier C."/>
            <person name="Libourel C."/>
            <person name="Otte J."/>
            <person name="Skaloud P."/>
            <person name="Haon M."/>
            <person name="Grisel S."/>
            <person name="Petersen M."/>
            <person name="Berrin J.G."/>
            <person name="Delaux P.M."/>
            <person name="Dal Grande F."/>
            <person name="Keller J."/>
        </authorList>
    </citation>
    <scope>NUCLEOTIDE SEQUENCE [LARGE SCALE GENOMIC DNA]</scope>
    <source>
        <strain evidence="16 17">SAG 245.80</strain>
    </source>
</reference>
<dbReference type="InterPro" id="IPR011992">
    <property type="entry name" value="EF-hand-dom_pair"/>
</dbReference>
<keyword evidence="11" id="KW-0496">Mitochondrion</keyword>
<keyword evidence="7" id="KW-0999">Mitochondrion inner membrane</keyword>
<gene>
    <name evidence="16" type="ORF">WJX81_008619</name>
</gene>
<dbReference type="InterPro" id="IPR002048">
    <property type="entry name" value="EF_hand_dom"/>
</dbReference>
<dbReference type="InterPro" id="IPR004843">
    <property type="entry name" value="Calcineurin-like_PHP"/>
</dbReference>
<dbReference type="SUPFAM" id="SSF47473">
    <property type="entry name" value="EF-hand"/>
    <property type="match status" value="1"/>
</dbReference>
<dbReference type="Pfam" id="PF00149">
    <property type="entry name" value="Metallophos"/>
    <property type="match status" value="1"/>
</dbReference>
<dbReference type="InterPro" id="IPR039800">
    <property type="entry name" value="MICU1/2/3"/>
</dbReference>
<dbReference type="PROSITE" id="PS50222">
    <property type="entry name" value="EF_HAND_2"/>
    <property type="match status" value="1"/>
</dbReference>
<dbReference type="Pfam" id="PF13499">
    <property type="entry name" value="EF-hand_7"/>
    <property type="match status" value="1"/>
</dbReference>
<organism evidence="16 17">
    <name type="scientific">Elliptochloris bilobata</name>
    <dbReference type="NCBI Taxonomy" id="381761"/>
    <lineage>
        <taxon>Eukaryota</taxon>
        <taxon>Viridiplantae</taxon>
        <taxon>Chlorophyta</taxon>
        <taxon>core chlorophytes</taxon>
        <taxon>Trebouxiophyceae</taxon>
        <taxon>Trebouxiophyceae incertae sedis</taxon>
        <taxon>Elliptochloris clade</taxon>
        <taxon>Elliptochloris</taxon>
    </lineage>
</organism>
<evidence type="ECO:0000256" key="10">
    <source>
        <dbReference type="ARBA" id="ARBA00023065"/>
    </source>
</evidence>
<evidence type="ECO:0000313" key="16">
    <source>
        <dbReference type="EMBL" id="KAK9840845.1"/>
    </source>
</evidence>
<dbReference type="InterPro" id="IPR029052">
    <property type="entry name" value="Metallo-depent_PP-like"/>
</dbReference>
<evidence type="ECO:0000259" key="15">
    <source>
        <dbReference type="PROSITE" id="PS50222"/>
    </source>
</evidence>
<protein>
    <recommendedName>
        <fullName evidence="15">EF-hand domain-containing protein</fullName>
    </recommendedName>
</protein>
<dbReference type="EMBL" id="JALJOU010000012">
    <property type="protein sequence ID" value="KAK9840845.1"/>
    <property type="molecule type" value="Genomic_DNA"/>
</dbReference>
<comment type="caution">
    <text evidence="16">The sequence shown here is derived from an EMBL/GenBank/DDBJ whole genome shotgun (WGS) entry which is preliminary data.</text>
</comment>
<evidence type="ECO:0000256" key="9">
    <source>
        <dbReference type="ARBA" id="ARBA00022946"/>
    </source>
</evidence>
<dbReference type="InterPro" id="IPR018247">
    <property type="entry name" value="EF_Hand_1_Ca_BS"/>
</dbReference>
<evidence type="ECO:0000256" key="4">
    <source>
        <dbReference type="ARBA" id="ARBA00022568"/>
    </source>
</evidence>
<dbReference type="CDD" id="cd07398">
    <property type="entry name" value="MPP_YbbF-LpxH"/>
    <property type="match status" value="1"/>
</dbReference>
<evidence type="ECO:0000256" key="11">
    <source>
        <dbReference type="ARBA" id="ARBA00023128"/>
    </source>
</evidence>
<keyword evidence="4" id="KW-0109">Calcium transport</keyword>
<dbReference type="Proteomes" id="UP001445335">
    <property type="component" value="Unassembled WGS sequence"/>
</dbReference>
<accession>A0AAW1S4Q7</accession>
<feature type="domain" description="EF-hand" evidence="15">
    <location>
        <begin position="103"/>
        <end position="138"/>
    </location>
</feature>
<evidence type="ECO:0000256" key="8">
    <source>
        <dbReference type="ARBA" id="ARBA00022837"/>
    </source>
</evidence>
<evidence type="ECO:0000256" key="1">
    <source>
        <dbReference type="ARBA" id="ARBA00004273"/>
    </source>
</evidence>
<evidence type="ECO:0000256" key="7">
    <source>
        <dbReference type="ARBA" id="ARBA00022792"/>
    </source>
</evidence>
<dbReference type="AlphaFoldDB" id="A0AAW1S4Q7"/>
<dbReference type="GO" id="GO:0005758">
    <property type="term" value="C:mitochondrial intermembrane space"/>
    <property type="evidence" value="ECO:0007669"/>
    <property type="project" value="UniProtKB-SubCell"/>
</dbReference>